<evidence type="ECO:0000256" key="1">
    <source>
        <dbReference type="SAM" id="MobiDB-lite"/>
    </source>
</evidence>
<dbReference type="InterPro" id="IPR043128">
    <property type="entry name" value="Rev_trsase/Diguanyl_cyclase"/>
</dbReference>
<evidence type="ECO:0000313" key="3">
    <source>
        <dbReference type="EMBL" id="SPC73007.1"/>
    </source>
</evidence>
<dbReference type="SUPFAM" id="SSF53098">
    <property type="entry name" value="Ribonuclease H-like"/>
    <property type="match status" value="1"/>
</dbReference>
<dbReference type="InterPro" id="IPR036397">
    <property type="entry name" value="RNaseH_sf"/>
</dbReference>
<dbReference type="InterPro" id="IPR041588">
    <property type="entry name" value="Integrase_H2C2"/>
</dbReference>
<dbReference type="GO" id="GO:0015074">
    <property type="term" value="P:DNA integration"/>
    <property type="evidence" value="ECO:0007669"/>
    <property type="project" value="InterPro"/>
</dbReference>
<dbReference type="Gene3D" id="1.10.340.70">
    <property type="match status" value="1"/>
</dbReference>
<reference evidence="3" key="1">
    <citation type="submission" date="2018-02" db="EMBL/GenBank/DDBJ databases">
        <authorList>
            <person name="Cohen D.B."/>
            <person name="Kent A.D."/>
        </authorList>
    </citation>
    <scope>NUCLEOTIDE SEQUENCE</scope>
</reference>
<name>A0A2N9E274_FAGSY</name>
<proteinExistence type="predicted"/>
<dbReference type="PANTHER" id="PTHR35046">
    <property type="entry name" value="ZINC KNUCKLE (CCHC-TYPE) FAMILY PROTEIN"/>
    <property type="match status" value="1"/>
</dbReference>
<dbReference type="PROSITE" id="PS50994">
    <property type="entry name" value="INTEGRASE"/>
    <property type="match status" value="1"/>
</dbReference>
<protein>
    <recommendedName>
        <fullName evidence="2">Integrase catalytic domain-containing protein</fullName>
    </recommendedName>
</protein>
<dbReference type="SUPFAM" id="SSF56672">
    <property type="entry name" value="DNA/RNA polymerases"/>
    <property type="match status" value="1"/>
</dbReference>
<dbReference type="InterPro" id="IPR001584">
    <property type="entry name" value="Integrase_cat-core"/>
</dbReference>
<dbReference type="AlphaFoldDB" id="A0A2N9E274"/>
<dbReference type="InterPro" id="IPR012337">
    <property type="entry name" value="RNaseH-like_sf"/>
</dbReference>
<feature type="domain" description="Integrase catalytic" evidence="2">
    <location>
        <begin position="476"/>
        <end position="622"/>
    </location>
</feature>
<sequence length="622" mass="71063">MNLVEGEEFVDGEIEDVDSKDEDDGLTKPNDGDLLSHYLVVQRLLLTPRQEKHPQRHSIFKTRCTVNQKVCDVIIDSGSTENVVSQYMNYLDEVECDVVEMDACHIILGRLGQFDVDAVHNGRDNVYTFMRGGGEKIALVPIGSDDTPKAPKTEGKSFLLTSNKEFGTEAEETSEIHVVVVHGVVQVEPITIQSNYNQYLKSLGRSFQMSYLMVPHTTICRYVRHAGWVEDFFKVGPMEWISPDSCIRVDEEKVRAIHKWPTPETVGEIRSFHGLTTFYKRFVRNFSSIVAPISECMKKGKFHWGKDAEQSFSLVKEKLSIAPILELSSFEKLFQAECDASIVGLEFVLYTDHQALKFINSWNSINRMHVKWASFLQKFCFSLKHKLGQLNKDSYLFRGNQLCIPRSSLRAKIIHELHGGGLSGHLGQDKIVALVEERYYWPQLKRDVGNHVRKCLICQTAKGQSQNTGMYLLLPIQELPWVDLSMDFILGLPRTQRGMDSVFVVIDRYSKMAHFIPCKKTSNAMHVANLFFKEIVRFNGVPQSITSNQDTKFLSHFWKTLWKQFDTSLNYSSTSHPQTDGHIEVVNMTLGNLIRCISGDKPKQWDLALAQAEFAFKKMENR</sequence>
<feature type="compositionally biased region" description="Acidic residues" evidence="1">
    <location>
        <begin position="1"/>
        <end position="24"/>
    </location>
</feature>
<dbReference type="Pfam" id="PF17921">
    <property type="entry name" value="Integrase_H2C2"/>
    <property type="match status" value="1"/>
</dbReference>
<dbReference type="FunFam" id="3.30.70.270:FF:000020">
    <property type="entry name" value="Transposon Tf2-6 polyprotein-like Protein"/>
    <property type="match status" value="1"/>
</dbReference>
<dbReference type="PANTHER" id="PTHR35046:SF26">
    <property type="entry name" value="RNA-DIRECTED DNA POLYMERASE"/>
    <property type="match status" value="1"/>
</dbReference>
<evidence type="ECO:0000259" key="2">
    <source>
        <dbReference type="PROSITE" id="PS50994"/>
    </source>
</evidence>
<organism evidence="3">
    <name type="scientific">Fagus sylvatica</name>
    <name type="common">Beechnut</name>
    <dbReference type="NCBI Taxonomy" id="28930"/>
    <lineage>
        <taxon>Eukaryota</taxon>
        <taxon>Viridiplantae</taxon>
        <taxon>Streptophyta</taxon>
        <taxon>Embryophyta</taxon>
        <taxon>Tracheophyta</taxon>
        <taxon>Spermatophyta</taxon>
        <taxon>Magnoliopsida</taxon>
        <taxon>eudicotyledons</taxon>
        <taxon>Gunneridae</taxon>
        <taxon>Pentapetalae</taxon>
        <taxon>rosids</taxon>
        <taxon>fabids</taxon>
        <taxon>Fagales</taxon>
        <taxon>Fagaceae</taxon>
        <taxon>Fagus</taxon>
    </lineage>
</organism>
<dbReference type="GO" id="GO:0003676">
    <property type="term" value="F:nucleic acid binding"/>
    <property type="evidence" value="ECO:0007669"/>
    <property type="project" value="InterPro"/>
</dbReference>
<dbReference type="InterPro" id="IPR043502">
    <property type="entry name" value="DNA/RNA_pol_sf"/>
</dbReference>
<feature type="region of interest" description="Disordered" evidence="1">
    <location>
        <begin position="1"/>
        <end position="31"/>
    </location>
</feature>
<dbReference type="Gene3D" id="3.30.420.10">
    <property type="entry name" value="Ribonuclease H-like superfamily/Ribonuclease H"/>
    <property type="match status" value="1"/>
</dbReference>
<dbReference type="Gene3D" id="3.30.70.270">
    <property type="match status" value="1"/>
</dbReference>
<dbReference type="EMBL" id="OIVN01000036">
    <property type="protein sequence ID" value="SPC73007.1"/>
    <property type="molecule type" value="Genomic_DNA"/>
</dbReference>
<dbReference type="FunFam" id="1.10.340.70:FF:000001">
    <property type="entry name" value="Retrovirus-related Pol polyprotein from transposon gypsy-like Protein"/>
    <property type="match status" value="1"/>
</dbReference>
<accession>A0A2N9E274</accession>
<gene>
    <name evidence="3" type="ORF">FSB_LOCUS889</name>
</gene>